<comment type="caution">
    <text evidence="2">The sequence shown here is derived from an EMBL/GenBank/DDBJ whole genome shotgun (WGS) entry which is preliminary data.</text>
</comment>
<evidence type="ECO:0008006" key="4">
    <source>
        <dbReference type="Google" id="ProtNLM"/>
    </source>
</evidence>
<gene>
    <name evidence="2" type="ORF">L0661_12190</name>
</gene>
<dbReference type="Proteomes" id="UP001139411">
    <property type="component" value="Unassembled WGS sequence"/>
</dbReference>
<dbReference type="EMBL" id="JAKFFV010000007">
    <property type="protein sequence ID" value="MCF2499072.1"/>
    <property type="molecule type" value="Genomic_DNA"/>
</dbReference>
<name>A0A9X1TUI7_9BACT</name>
<evidence type="ECO:0000256" key="1">
    <source>
        <dbReference type="SAM" id="SignalP"/>
    </source>
</evidence>
<dbReference type="AlphaFoldDB" id="A0A9X1TUI7"/>
<evidence type="ECO:0000313" key="2">
    <source>
        <dbReference type="EMBL" id="MCF2499072.1"/>
    </source>
</evidence>
<evidence type="ECO:0000313" key="3">
    <source>
        <dbReference type="Proteomes" id="UP001139411"/>
    </source>
</evidence>
<sequence length="192" mass="21484">MRHGILMFALLLSTAAFAQKEAAFSEPEKGQIQAGLMLGAGVGNSFGAYIRATPYTQYFLTNNWALRLEGRYQTNGLGPNQDQYAGVGLSSKYYFARKGKFSAYGQLGYFYGQAAKGMYRNAWQSYPSDLTRIERYTARLNYGMVNVGLGADYTINRRWYIYALGEGNIRSNSSKVATDRYNVNVGIGFRIK</sequence>
<proteinExistence type="predicted"/>
<protein>
    <recommendedName>
        <fullName evidence="4">Outer membrane protein beta-barrel domain-containing protein</fullName>
    </recommendedName>
</protein>
<reference evidence="2" key="1">
    <citation type="submission" date="2022-01" db="EMBL/GenBank/DDBJ databases">
        <title>Novel species in genus Dyadobacter.</title>
        <authorList>
            <person name="Ma C."/>
        </authorList>
    </citation>
    <scope>NUCLEOTIDE SEQUENCE</scope>
    <source>
        <strain evidence="2">CY357</strain>
    </source>
</reference>
<keyword evidence="1" id="KW-0732">Signal</keyword>
<accession>A0A9X1TUI7</accession>
<dbReference type="RefSeq" id="WP_235177988.1">
    <property type="nucleotide sequence ID" value="NZ_JAKFFV010000007.1"/>
</dbReference>
<feature type="chain" id="PRO_5040750470" description="Outer membrane protein beta-barrel domain-containing protein" evidence="1">
    <location>
        <begin position="19"/>
        <end position="192"/>
    </location>
</feature>
<organism evidence="2 3">
    <name type="scientific">Dyadobacter chenhuakuii</name>
    <dbReference type="NCBI Taxonomy" id="2909339"/>
    <lineage>
        <taxon>Bacteria</taxon>
        <taxon>Pseudomonadati</taxon>
        <taxon>Bacteroidota</taxon>
        <taxon>Cytophagia</taxon>
        <taxon>Cytophagales</taxon>
        <taxon>Spirosomataceae</taxon>
        <taxon>Dyadobacter</taxon>
    </lineage>
</organism>
<feature type="signal peptide" evidence="1">
    <location>
        <begin position="1"/>
        <end position="18"/>
    </location>
</feature>
<dbReference type="Gene3D" id="2.40.160.20">
    <property type="match status" value="1"/>
</dbReference>